<dbReference type="RefSeq" id="XP_009255870.1">
    <property type="nucleotide sequence ID" value="XM_009257595.1"/>
</dbReference>
<dbReference type="HOGENOM" id="CLU_534225_0_0_1"/>
<dbReference type="eggNOG" id="ENOG502SXHQ">
    <property type="taxonomic scope" value="Eukaryota"/>
</dbReference>
<keyword evidence="1" id="KW-0175">Coiled coil</keyword>
<evidence type="ECO:0000256" key="2">
    <source>
        <dbReference type="SAM" id="MobiDB-lite"/>
    </source>
</evidence>
<dbReference type="KEGG" id="fpu:FPSE_04477"/>
<feature type="coiled-coil region" evidence="1">
    <location>
        <begin position="219"/>
        <end position="267"/>
    </location>
</feature>
<sequence>MTHYSTGSKQLYPPKARQGRPPEPSHTSGPKGRHRSGSMESRTSAHSKRRCDDESERDESSRQPRKPRGSRRFYERAKHSLKSTTKKQPSMDTVGKDPQDLNNDSINRSRSSSERVIFVESQGARLVSEPGQPTTIVTLNGVNVHQVPSDGQAQQATSLPPENVPDDISKLSISDSEMDGVCGGQNDQFNNSKKFLPPPPAHEIQAMMVPEGENSFYWKRQYEATIKKQRETINGLKTDNVALCDQVQSLNQTISSLQKRVSAAASKNVNIPVRTPLNRPERELLKDWENLAFEVRNFVGFHFEKVSTNELKAWAEQNGTWLGEVSQTYQQDVTGKQTSFAMIEAAIWYNLSMFVFADTKGNRPMRWAGNYERVLGKLGEHVPYFLVANPSINISIVDELQKERTKNNNEQFIPMFHQWNTLTANMMATIQSDDSYAQQVIHLVKRFEDLFASCRPRKSRSDSYRVDLEALVSKAIQIDFWFSGQTSRYLVDWPHVGQHNMVFDKAKMRQDARSPESFSDVRFMIQPCLFGVSGQGEGYDSLVVLDKSVVWMF</sequence>
<comment type="caution">
    <text evidence="3">The sequence shown here is derived from an EMBL/GenBank/DDBJ whole genome shotgun (WGS) entry which is preliminary data.</text>
</comment>
<evidence type="ECO:0000313" key="3">
    <source>
        <dbReference type="EMBL" id="EKJ75349.1"/>
    </source>
</evidence>
<protein>
    <submittedName>
        <fullName evidence="3">Uncharacterized protein</fullName>
    </submittedName>
</protein>
<dbReference type="AlphaFoldDB" id="K3VLB6"/>
<dbReference type="OrthoDB" id="5056261at2759"/>
<name>K3VLB6_FUSPC</name>
<evidence type="ECO:0000256" key="1">
    <source>
        <dbReference type="SAM" id="Coils"/>
    </source>
</evidence>
<proteinExistence type="predicted"/>
<evidence type="ECO:0000313" key="4">
    <source>
        <dbReference type="Proteomes" id="UP000007978"/>
    </source>
</evidence>
<keyword evidence="4" id="KW-1185">Reference proteome</keyword>
<dbReference type="GeneID" id="20363095"/>
<accession>K3VLB6</accession>
<gene>
    <name evidence="3" type="ORF">FPSE_04477</name>
</gene>
<reference evidence="3 4" key="1">
    <citation type="journal article" date="2012" name="PLoS Pathog.">
        <title>Comparative pathogenomics reveals horizontally acquired novel virulence genes in fungi infecting cereal hosts.</title>
        <authorList>
            <person name="Gardiner D.M."/>
            <person name="McDonald M.C."/>
            <person name="Covarelli L."/>
            <person name="Solomon P.S."/>
            <person name="Rusu A.G."/>
            <person name="Marshall M."/>
            <person name="Kazan K."/>
            <person name="Chakraborty S."/>
            <person name="McDonald B.A."/>
            <person name="Manners J.M."/>
        </authorList>
    </citation>
    <scope>NUCLEOTIDE SEQUENCE [LARGE SCALE GENOMIC DNA]</scope>
    <source>
        <strain evidence="3 4">CS3096</strain>
    </source>
</reference>
<organism evidence="3 4">
    <name type="scientific">Fusarium pseudograminearum (strain CS3096)</name>
    <name type="common">Wheat and barley crown-rot fungus</name>
    <dbReference type="NCBI Taxonomy" id="1028729"/>
    <lineage>
        <taxon>Eukaryota</taxon>
        <taxon>Fungi</taxon>
        <taxon>Dikarya</taxon>
        <taxon>Ascomycota</taxon>
        <taxon>Pezizomycotina</taxon>
        <taxon>Sordariomycetes</taxon>
        <taxon>Hypocreomycetidae</taxon>
        <taxon>Hypocreales</taxon>
        <taxon>Nectriaceae</taxon>
        <taxon>Fusarium</taxon>
    </lineage>
</organism>
<dbReference type="Proteomes" id="UP000007978">
    <property type="component" value="Chromosome 3"/>
</dbReference>
<feature type="region of interest" description="Disordered" evidence="2">
    <location>
        <begin position="1"/>
        <end position="114"/>
    </location>
</feature>
<dbReference type="EMBL" id="AFNW01000090">
    <property type="protein sequence ID" value="EKJ75349.1"/>
    <property type="molecule type" value="Genomic_DNA"/>
</dbReference>